<evidence type="ECO:0000256" key="1">
    <source>
        <dbReference type="SAM" id="MobiDB-lite"/>
    </source>
</evidence>
<dbReference type="HOGENOM" id="CLU_1646149_0_0_1"/>
<reference evidence="2" key="3">
    <citation type="submission" date="2015-04" db="UniProtKB">
        <authorList>
            <consortium name="EnsemblPlants"/>
        </authorList>
    </citation>
    <scope>IDENTIFICATION</scope>
</reference>
<dbReference type="AlphaFoldDB" id="A0A0D9W5B8"/>
<feature type="compositionally biased region" description="Polar residues" evidence="1">
    <location>
        <begin position="1"/>
        <end position="10"/>
    </location>
</feature>
<evidence type="ECO:0000313" key="2">
    <source>
        <dbReference type="EnsemblPlants" id="LPERR04G10470.1"/>
    </source>
</evidence>
<dbReference type="Proteomes" id="UP000032180">
    <property type="component" value="Chromosome 4"/>
</dbReference>
<dbReference type="EnsemblPlants" id="LPERR04G10470.1">
    <property type="protein sequence ID" value="LPERR04G10470.1"/>
    <property type="gene ID" value="LPERR04G10470"/>
</dbReference>
<accession>A0A0D9W5B8</accession>
<name>A0A0D9W5B8_9ORYZ</name>
<dbReference type="Gramene" id="LPERR04G10470.1">
    <property type="protein sequence ID" value="LPERR04G10470.1"/>
    <property type="gene ID" value="LPERR04G10470"/>
</dbReference>
<evidence type="ECO:0000313" key="3">
    <source>
        <dbReference type="Proteomes" id="UP000032180"/>
    </source>
</evidence>
<organism evidence="2 3">
    <name type="scientific">Leersia perrieri</name>
    <dbReference type="NCBI Taxonomy" id="77586"/>
    <lineage>
        <taxon>Eukaryota</taxon>
        <taxon>Viridiplantae</taxon>
        <taxon>Streptophyta</taxon>
        <taxon>Embryophyta</taxon>
        <taxon>Tracheophyta</taxon>
        <taxon>Spermatophyta</taxon>
        <taxon>Magnoliopsida</taxon>
        <taxon>Liliopsida</taxon>
        <taxon>Poales</taxon>
        <taxon>Poaceae</taxon>
        <taxon>BOP clade</taxon>
        <taxon>Oryzoideae</taxon>
        <taxon>Oryzeae</taxon>
        <taxon>Oryzinae</taxon>
        <taxon>Leersia</taxon>
    </lineage>
</organism>
<feature type="compositionally biased region" description="Low complexity" evidence="1">
    <location>
        <begin position="11"/>
        <end position="20"/>
    </location>
</feature>
<proteinExistence type="predicted"/>
<reference evidence="3" key="2">
    <citation type="submission" date="2013-12" db="EMBL/GenBank/DDBJ databases">
        <authorList>
            <person name="Yu Y."/>
            <person name="Lee S."/>
            <person name="de Baynast K."/>
            <person name="Wissotski M."/>
            <person name="Liu L."/>
            <person name="Talag J."/>
            <person name="Goicoechea J."/>
            <person name="Angelova A."/>
            <person name="Jetty R."/>
            <person name="Kudrna D."/>
            <person name="Golser W."/>
            <person name="Rivera L."/>
            <person name="Zhang J."/>
            <person name="Wing R."/>
        </authorList>
    </citation>
    <scope>NUCLEOTIDE SEQUENCE</scope>
</reference>
<feature type="region of interest" description="Disordered" evidence="1">
    <location>
        <begin position="1"/>
        <end position="33"/>
    </location>
</feature>
<reference evidence="2 3" key="1">
    <citation type="submission" date="2012-08" db="EMBL/GenBank/DDBJ databases">
        <title>Oryza genome evolution.</title>
        <authorList>
            <person name="Wing R.A."/>
        </authorList>
    </citation>
    <scope>NUCLEOTIDE SEQUENCE</scope>
</reference>
<protein>
    <submittedName>
        <fullName evidence="2">Uncharacterized protein</fullName>
    </submittedName>
</protein>
<sequence>MSSSSPTLFQSTRPRSSSRARPPPDLAAGCFPDDAKVAAGRRSGGGSYSAASVAGRSFTLDSAASTRCWRPTPPLSAAAAGRIWEGGGARAARRQAVAGACGDGAAGGAGACSSGARATSSCGWWRRPPRHKAGRVGGGLAVAAVHPSHGLVRRTPLSFCD</sequence>
<keyword evidence="3" id="KW-1185">Reference proteome</keyword>